<name>A0ABU1AET8_9BACT</name>
<organism evidence="2 3">
    <name type="scientific">Thalassobacterium sedimentorum</name>
    <dbReference type="NCBI Taxonomy" id="3041258"/>
    <lineage>
        <taxon>Bacteria</taxon>
        <taxon>Pseudomonadati</taxon>
        <taxon>Verrucomicrobiota</taxon>
        <taxon>Opitutia</taxon>
        <taxon>Puniceicoccales</taxon>
        <taxon>Coraliomargaritaceae</taxon>
        <taxon>Thalassobacterium</taxon>
    </lineage>
</organism>
<keyword evidence="3" id="KW-1185">Reference proteome</keyword>
<proteinExistence type="predicted"/>
<feature type="chain" id="PRO_5045684919" evidence="1">
    <location>
        <begin position="21"/>
        <end position="158"/>
    </location>
</feature>
<evidence type="ECO:0000256" key="1">
    <source>
        <dbReference type="SAM" id="SignalP"/>
    </source>
</evidence>
<evidence type="ECO:0000313" key="3">
    <source>
        <dbReference type="Proteomes" id="UP001243717"/>
    </source>
</evidence>
<protein>
    <submittedName>
        <fullName evidence="2">Uncharacterized protein</fullName>
    </submittedName>
</protein>
<dbReference type="Proteomes" id="UP001243717">
    <property type="component" value="Unassembled WGS sequence"/>
</dbReference>
<reference evidence="2 3" key="1">
    <citation type="submission" date="2023-04" db="EMBL/GenBank/DDBJ databases">
        <title>A novel bacteria isolated from coastal sediment.</title>
        <authorList>
            <person name="Liu X.-J."/>
            <person name="Du Z.-J."/>
        </authorList>
    </citation>
    <scope>NUCLEOTIDE SEQUENCE [LARGE SCALE GENOMIC DNA]</scope>
    <source>
        <strain evidence="2 3">SDUM461004</strain>
    </source>
</reference>
<keyword evidence="1" id="KW-0732">Signal</keyword>
<gene>
    <name evidence="2" type="ORF">QEH59_02245</name>
</gene>
<sequence>MRYLFCLLPLLVCLQSHLFAVENASHLRGINFLYMNIDGSFATEVTAMERLDLSDIMELQLRRGNIELRSFIANKPELNVPLIVLSIDTSNRVSTGQFDLILQVRDHVTIDRNQDKTVATTFRLSRTARSDVNEVDTIKSELRELMSEFVSIYTQQNP</sequence>
<accession>A0ABU1AET8</accession>
<feature type="signal peptide" evidence="1">
    <location>
        <begin position="1"/>
        <end position="20"/>
    </location>
</feature>
<evidence type="ECO:0000313" key="2">
    <source>
        <dbReference type="EMBL" id="MDQ8193228.1"/>
    </source>
</evidence>
<dbReference type="EMBL" id="JARXIC010000003">
    <property type="protein sequence ID" value="MDQ8193228.1"/>
    <property type="molecule type" value="Genomic_DNA"/>
</dbReference>
<comment type="caution">
    <text evidence="2">The sequence shown here is derived from an EMBL/GenBank/DDBJ whole genome shotgun (WGS) entry which is preliminary data.</text>
</comment>